<dbReference type="InterPro" id="IPR036359">
    <property type="entry name" value="Thiol_cytolysin_sf"/>
</dbReference>
<dbReference type="Gene3D" id="3.40.30.40">
    <property type="entry name" value="Perfringolysin"/>
    <property type="match status" value="1"/>
</dbReference>
<evidence type="ECO:0000313" key="1">
    <source>
        <dbReference type="EMBL" id="KXH84855.1"/>
    </source>
</evidence>
<protein>
    <recommendedName>
        <fullName evidence="3">Hemolysin</fullName>
    </recommendedName>
</protein>
<organism evidence="1 2">
    <name type="scientific">Chryseobacterium kwangjuense</name>
    <dbReference type="NCBI Taxonomy" id="267125"/>
    <lineage>
        <taxon>Bacteria</taxon>
        <taxon>Pseudomonadati</taxon>
        <taxon>Bacteroidota</taxon>
        <taxon>Flavobacteriia</taxon>
        <taxon>Flavobacteriales</taxon>
        <taxon>Weeksellaceae</taxon>
        <taxon>Chryseobacterium group</taxon>
        <taxon>Chryseobacterium</taxon>
    </lineage>
</organism>
<dbReference type="PROSITE" id="PS51257">
    <property type="entry name" value="PROKAR_LIPOPROTEIN"/>
    <property type="match status" value="1"/>
</dbReference>
<dbReference type="Gene3D" id="3.90.840.10">
    <property type="entry name" value="Thiol-activated cytolysin superfamily/Thiol-activated cytolysin, alpha-beta domain"/>
    <property type="match status" value="1"/>
</dbReference>
<gene>
    <name evidence="1" type="ORF">AU378_03610</name>
</gene>
<accession>A0A135WJ08</accession>
<sequence length="384" mass="42792">MIKKIAILFSFCFLLLGCKKDQPITGSNPSQKYTGKLADYFGHLKIEPITPVILGAKNFNLQALLDKRKSLGLVHLRDSIWSSGNGKTSFYESDQMVVTPGNAGYIYPGSILRSASIAADQFETFSDYQSAPISVDLSFPSSLSIGTINKPSLSNSRIFLRNALMAPDFLGTNIMNYSDYMAAFSNYNEVKLAFGYNVNERKLFSSTNSSFDYNSNSEYYSTKLMASYTVENFTYNMSDPLAGELIDISAIPPDVFNGVSPVYINSVTYGRFGLLVLESNNFSSQMKSVFEKVVKKILKRSTESYTQEEKSLFSDCRITIYLLGSTMGNNVIQLLINPNPEGISDFISENVGTFTASDPGVPIFYTAKYLKDNSKFKTRFKIDY</sequence>
<dbReference type="GO" id="GO:0015485">
    <property type="term" value="F:cholesterol binding"/>
    <property type="evidence" value="ECO:0007669"/>
    <property type="project" value="InterPro"/>
</dbReference>
<evidence type="ECO:0000313" key="2">
    <source>
        <dbReference type="Proteomes" id="UP000070513"/>
    </source>
</evidence>
<reference evidence="1 2" key="2">
    <citation type="journal article" date="2016" name="Genome Announc.">
        <title>Draft Genome Sequence of a Biocontrol Rhizobacterium, Chryseobacterium kwangjuense Strain KJ1R5, Isolated from Pepper (Capsicum annuum).</title>
        <authorList>
            <person name="Jeong J.J."/>
            <person name="Park H."/>
            <person name="Park B.H."/>
            <person name="Mannaa M."/>
            <person name="Sang M.K."/>
            <person name="Choi I.G."/>
            <person name="Kim K.D."/>
        </authorList>
    </citation>
    <scope>NUCLEOTIDE SEQUENCE [LARGE SCALE GENOMIC DNA]</scope>
    <source>
        <strain evidence="1 2">KJ1R5</strain>
    </source>
</reference>
<dbReference type="Proteomes" id="UP000070513">
    <property type="component" value="Unassembled WGS sequence"/>
</dbReference>
<reference evidence="2" key="1">
    <citation type="submission" date="2015-12" db="EMBL/GenBank/DDBJ databases">
        <title>Genome sequence of a biocontrol rhizobacterium Chryseobacterium kwangjuense strain KJ1R5 isolated from pepper (Capsicum annuum L.).</title>
        <authorList>
            <person name="Jeong J.-J."/>
            <person name="Park H."/>
            <person name="Mannaa M."/>
            <person name="Sang M.K."/>
            <person name="Choi I.-G."/>
            <person name="Kim K.D."/>
        </authorList>
    </citation>
    <scope>NUCLEOTIDE SEQUENCE [LARGE SCALE GENOMIC DNA]</scope>
    <source>
        <strain evidence="2">KJ1R5</strain>
    </source>
</reference>
<dbReference type="InterPro" id="IPR036363">
    <property type="entry name" value="Thiol_cytolysin_ab_sf"/>
</dbReference>
<dbReference type="OrthoDB" id="662759at2"/>
<dbReference type="RefSeq" id="WP_062648085.1">
    <property type="nucleotide sequence ID" value="NZ_LPUR01000001.1"/>
</dbReference>
<dbReference type="PRINTS" id="PR01400">
    <property type="entry name" value="TACYTOLYSIN"/>
</dbReference>
<comment type="caution">
    <text evidence="1">The sequence shown here is derived from an EMBL/GenBank/DDBJ whole genome shotgun (WGS) entry which is preliminary data.</text>
</comment>
<dbReference type="InterPro" id="IPR001869">
    <property type="entry name" value="Thiol_cytolysin"/>
</dbReference>
<proteinExistence type="predicted"/>
<evidence type="ECO:0008006" key="3">
    <source>
        <dbReference type="Google" id="ProtNLM"/>
    </source>
</evidence>
<dbReference type="AlphaFoldDB" id="A0A135WJ08"/>
<dbReference type="EMBL" id="LPUR01000001">
    <property type="protein sequence ID" value="KXH84855.1"/>
    <property type="molecule type" value="Genomic_DNA"/>
</dbReference>
<name>A0A135WJ08_9FLAO</name>
<dbReference type="SUPFAM" id="SSF56978">
    <property type="entry name" value="Perfringolysin"/>
    <property type="match status" value="1"/>
</dbReference>
<dbReference type="Pfam" id="PF01289">
    <property type="entry name" value="Thiol_cytolysin"/>
    <property type="match status" value="1"/>
</dbReference>